<dbReference type="PANTHER" id="PTHR28106:SF1">
    <property type="entry name" value="MITOCHONDRIAL ATPASE COMPLEX SUBUNIT ATP10"/>
    <property type="match status" value="1"/>
</dbReference>
<sequence length="287" mass="31196">MLALARHRSALRQALPAAAQALAAQLQQERGMKLFEIFSKEQRAKRKAQLKEEMQRGYFDDFRDFRDSKGKVFRAPERLVPASHAPAFPRMQVVQSDGSPATFPPPDASSSSNSDSQEAAGAAAAAAEAPSSSSSSGDGGEAGGGLQPCAASLVCLAFRAGAQPMLEAWASPFSEHFQGRSGVALYELAIVEGMVLRMWPFKQLLLRSGAGAAAKYALPCRHLHHFGDMQALRQALQLTNLLTGYVFLVDSRGRLRWRGSGNPSAQELQTLLRCTEELLAQEQRQQR</sequence>
<dbReference type="GO" id="GO:0033615">
    <property type="term" value="P:mitochondrial proton-transporting ATP synthase complex assembly"/>
    <property type="evidence" value="ECO:0007669"/>
    <property type="project" value="TreeGrafter"/>
</dbReference>
<dbReference type="Pfam" id="PF05176">
    <property type="entry name" value="ATP-synt_10"/>
    <property type="match status" value="2"/>
</dbReference>
<gene>
    <name evidence="2" type="ORF">CHLNCDRAFT_137058</name>
</gene>
<dbReference type="KEGG" id="cvr:CHLNCDRAFT_137058"/>
<dbReference type="AlphaFoldDB" id="E1ZLW4"/>
<dbReference type="FunCoup" id="E1ZLW4">
    <property type="interactions" value="489"/>
</dbReference>
<dbReference type="eggNOG" id="KOG4614">
    <property type="taxonomic scope" value="Eukaryota"/>
</dbReference>
<dbReference type="RefSeq" id="XP_005845435.1">
    <property type="nucleotide sequence ID" value="XM_005845373.1"/>
</dbReference>
<organism evidence="3">
    <name type="scientific">Chlorella variabilis</name>
    <name type="common">Green alga</name>
    <dbReference type="NCBI Taxonomy" id="554065"/>
    <lineage>
        <taxon>Eukaryota</taxon>
        <taxon>Viridiplantae</taxon>
        <taxon>Chlorophyta</taxon>
        <taxon>core chlorophytes</taxon>
        <taxon>Trebouxiophyceae</taxon>
        <taxon>Chlorellales</taxon>
        <taxon>Chlorellaceae</taxon>
        <taxon>Chlorella clade</taxon>
        <taxon>Chlorella</taxon>
    </lineage>
</organism>
<feature type="region of interest" description="Disordered" evidence="1">
    <location>
        <begin position="95"/>
        <end position="142"/>
    </location>
</feature>
<dbReference type="OrthoDB" id="17089at2759"/>
<dbReference type="PANTHER" id="PTHR28106">
    <property type="entry name" value="MITOCHONDRIAL ATPASE COMPLEX SUBUNIT ATP10"/>
    <property type="match status" value="1"/>
</dbReference>
<dbReference type="InterPro" id="IPR007849">
    <property type="entry name" value="ATP10"/>
</dbReference>
<reference evidence="2 3" key="1">
    <citation type="journal article" date="2010" name="Plant Cell">
        <title>The Chlorella variabilis NC64A genome reveals adaptation to photosymbiosis, coevolution with viruses, and cryptic sex.</title>
        <authorList>
            <person name="Blanc G."/>
            <person name="Duncan G."/>
            <person name="Agarkova I."/>
            <person name="Borodovsky M."/>
            <person name="Gurnon J."/>
            <person name="Kuo A."/>
            <person name="Lindquist E."/>
            <person name="Lucas S."/>
            <person name="Pangilinan J."/>
            <person name="Polle J."/>
            <person name="Salamov A."/>
            <person name="Terry A."/>
            <person name="Yamada T."/>
            <person name="Dunigan D.D."/>
            <person name="Grigoriev I.V."/>
            <person name="Claverie J.M."/>
            <person name="Van Etten J.L."/>
        </authorList>
    </citation>
    <scope>NUCLEOTIDE SEQUENCE [LARGE SCALE GENOMIC DNA]</scope>
    <source>
        <strain evidence="2 3">NC64A</strain>
    </source>
</reference>
<dbReference type="GeneID" id="17352812"/>
<name>E1ZLW4_CHLVA</name>
<dbReference type="GO" id="GO:0005743">
    <property type="term" value="C:mitochondrial inner membrane"/>
    <property type="evidence" value="ECO:0007669"/>
    <property type="project" value="TreeGrafter"/>
</dbReference>
<accession>E1ZLW4</accession>
<dbReference type="STRING" id="554065.E1ZLW4"/>
<evidence type="ECO:0000313" key="3">
    <source>
        <dbReference type="Proteomes" id="UP000008141"/>
    </source>
</evidence>
<proteinExistence type="predicted"/>
<dbReference type="EMBL" id="GL433852">
    <property type="protein sequence ID" value="EFN53333.1"/>
    <property type="molecule type" value="Genomic_DNA"/>
</dbReference>
<dbReference type="Proteomes" id="UP000008141">
    <property type="component" value="Unassembled WGS sequence"/>
</dbReference>
<dbReference type="InParanoid" id="E1ZLW4"/>
<evidence type="ECO:0000313" key="2">
    <source>
        <dbReference type="EMBL" id="EFN53333.1"/>
    </source>
</evidence>
<keyword evidence="3" id="KW-1185">Reference proteome</keyword>
<feature type="compositionally biased region" description="Low complexity" evidence="1">
    <location>
        <begin position="109"/>
        <end position="136"/>
    </location>
</feature>
<protein>
    <submittedName>
        <fullName evidence="2">Uncharacterized protein</fullName>
    </submittedName>
</protein>
<evidence type="ECO:0000256" key="1">
    <source>
        <dbReference type="SAM" id="MobiDB-lite"/>
    </source>
</evidence>
<dbReference type="OMA" id="HVEHRSI"/>